<sequence>MTTRDIGLVALFAAVIVALGAVPAFPLAVLPVPITLQSLGVMLAGLVLGPKRGAAAPLVVIALVAIGLPVLAGGRGGLVVFAGPTAGFLIGWVPAAFVAGLLAMRLDRDGTPALVRALSAVRLNALTRPLARGGTGTVSRLLGLIAAALIGGVVVDYAFGIVWLAFAAKIGLAKAFYGSLAFIPGDIVKAVIAALVTLKVGDAYRLDRR</sequence>
<evidence type="ECO:0000256" key="2">
    <source>
        <dbReference type="ARBA" id="ARBA00010692"/>
    </source>
</evidence>
<dbReference type="Gene3D" id="1.10.1760.20">
    <property type="match status" value="1"/>
</dbReference>
<feature type="transmembrane region" description="Helical" evidence="9">
    <location>
        <begin position="141"/>
        <end position="164"/>
    </location>
</feature>
<keyword evidence="4 8" id="KW-1003">Cell membrane</keyword>
<evidence type="ECO:0000256" key="4">
    <source>
        <dbReference type="ARBA" id="ARBA00022475"/>
    </source>
</evidence>
<organism evidence="10 11">
    <name type="scientific">Siculibacillus lacustris</name>
    <dbReference type="NCBI Taxonomy" id="1549641"/>
    <lineage>
        <taxon>Bacteria</taxon>
        <taxon>Pseudomonadati</taxon>
        <taxon>Pseudomonadota</taxon>
        <taxon>Alphaproteobacteria</taxon>
        <taxon>Hyphomicrobiales</taxon>
        <taxon>Ancalomicrobiaceae</taxon>
        <taxon>Siculibacillus</taxon>
    </lineage>
</organism>
<name>A0A4Q9VGM7_9HYPH</name>
<dbReference type="EMBL" id="SJFN01000036">
    <property type="protein sequence ID" value="TBW34071.1"/>
    <property type="molecule type" value="Genomic_DNA"/>
</dbReference>
<evidence type="ECO:0000256" key="8">
    <source>
        <dbReference type="PIRNR" id="PIRNR016661"/>
    </source>
</evidence>
<protein>
    <recommendedName>
        <fullName evidence="8">Biotin transporter</fullName>
    </recommendedName>
</protein>
<dbReference type="GO" id="GO:0015225">
    <property type="term" value="F:biotin transmembrane transporter activity"/>
    <property type="evidence" value="ECO:0007669"/>
    <property type="project" value="UniProtKB-UniRule"/>
</dbReference>
<accession>A0A4Q9VGM7</accession>
<dbReference type="PANTHER" id="PTHR34295">
    <property type="entry name" value="BIOTIN TRANSPORTER BIOY"/>
    <property type="match status" value="1"/>
</dbReference>
<evidence type="ECO:0000256" key="9">
    <source>
        <dbReference type="SAM" id="Phobius"/>
    </source>
</evidence>
<dbReference type="InterPro" id="IPR003784">
    <property type="entry name" value="BioY"/>
</dbReference>
<keyword evidence="6 9" id="KW-1133">Transmembrane helix</keyword>
<dbReference type="RefSeq" id="WP_131311195.1">
    <property type="nucleotide sequence ID" value="NZ_SJFN01000036.1"/>
</dbReference>
<evidence type="ECO:0000313" key="10">
    <source>
        <dbReference type="EMBL" id="TBW34071.1"/>
    </source>
</evidence>
<dbReference type="PIRSF" id="PIRSF016661">
    <property type="entry name" value="BioY"/>
    <property type="match status" value="1"/>
</dbReference>
<feature type="transmembrane region" description="Helical" evidence="9">
    <location>
        <begin position="78"/>
        <end position="103"/>
    </location>
</feature>
<dbReference type="OrthoDB" id="9803495at2"/>
<evidence type="ECO:0000256" key="3">
    <source>
        <dbReference type="ARBA" id="ARBA00022448"/>
    </source>
</evidence>
<proteinExistence type="inferred from homology"/>
<evidence type="ECO:0000256" key="7">
    <source>
        <dbReference type="ARBA" id="ARBA00023136"/>
    </source>
</evidence>
<feature type="transmembrane region" description="Helical" evidence="9">
    <location>
        <begin position="55"/>
        <end position="72"/>
    </location>
</feature>
<dbReference type="Proteomes" id="UP000292781">
    <property type="component" value="Unassembled WGS sequence"/>
</dbReference>
<reference evidence="10 11" key="1">
    <citation type="submission" date="2019-02" db="EMBL/GenBank/DDBJ databases">
        <title>Siculibacillus lacustris gen. nov., sp. nov., a new rosette-forming bacterium isolated from a freshwater crater lake (Lake St. Ana, Romania).</title>
        <authorList>
            <person name="Felfoldi T."/>
            <person name="Marton Z."/>
            <person name="Szabo A."/>
            <person name="Mentes A."/>
            <person name="Boka K."/>
            <person name="Marialigeti K."/>
            <person name="Mathe I."/>
            <person name="Koncz M."/>
            <person name="Schumann P."/>
            <person name="Toth E."/>
        </authorList>
    </citation>
    <scope>NUCLEOTIDE SEQUENCE [LARGE SCALE GENOMIC DNA]</scope>
    <source>
        <strain evidence="10 11">SA-279</strain>
    </source>
</reference>
<keyword evidence="11" id="KW-1185">Reference proteome</keyword>
<dbReference type="AlphaFoldDB" id="A0A4Q9VGM7"/>
<evidence type="ECO:0000256" key="6">
    <source>
        <dbReference type="ARBA" id="ARBA00022989"/>
    </source>
</evidence>
<comment type="similarity">
    <text evidence="2 8">Belongs to the BioY family.</text>
</comment>
<dbReference type="Pfam" id="PF02632">
    <property type="entry name" value="BioY"/>
    <property type="match status" value="1"/>
</dbReference>
<gene>
    <name evidence="10" type="ORF">EYW49_18925</name>
</gene>
<evidence type="ECO:0000313" key="11">
    <source>
        <dbReference type="Proteomes" id="UP000292781"/>
    </source>
</evidence>
<dbReference type="GO" id="GO:0005886">
    <property type="term" value="C:plasma membrane"/>
    <property type="evidence" value="ECO:0007669"/>
    <property type="project" value="UniProtKB-SubCell"/>
</dbReference>
<keyword evidence="7 8" id="KW-0472">Membrane</keyword>
<dbReference type="PANTHER" id="PTHR34295:SF4">
    <property type="entry name" value="BIOTIN TRANSPORTER BIOY-RELATED"/>
    <property type="match status" value="1"/>
</dbReference>
<evidence type="ECO:0000256" key="1">
    <source>
        <dbReference type="ARBA" id="ARBA00004651"/>
    </source>
</evidence>
<keyword evidence="3 8" id="KW-0813">Transport</keyword>
<comment type="caution">
    <text evidence="10">The sequence shown here is derived from an EMBL/GenBank/DDBJ whole genome shotgun (WGS) entry which is preliminary data.</text>
</comment>
<keyword evidence="5 9" id="KW-0812">Transmembrane</keyword>
<comment type="subcellular location">
    <subcellularLocation>
        <location evidence="1 8">Cell membrane</location>
        <topology evidence="1 8">Multi-pass membrane protein</topology>
    </subcellularLocation>
</comment>
<evidence type="ECO:0000256" key="5">
    <source>
        <dbReference type="ARBA" id="ARBA00022692"/>
    </source>
</evidence>
<feature type="transmembrane region" description="Helical" evidence="9">
    <location>
        <begin position="176"/>
        <end position="198"/>
    </location>
</feature>